<comment type="caution">
    <text evidence="3">The sequence shown here is derived from an EMBL/GenBank/DDBJ whole genome shotgun (WGS) entry which is preliminary data.</text>
</comment>
<sequence>MQIQDQFPALKNSTYLNTATSCLLAKDILHWRRQHDEAFLQQGYAFRGHFEEFLVDVKRTVANFFHADAQNTFLLPNFSFGFNTFLQGLASAERILLLQEDYPSVNYPIERLAFPYAYVSVSASMEDDILRKIETFKPTVFAFSLVQYISGIKIDFKFLKHLKEKYPDMLLLADGTQYCGTEVFDFKASGLDLLASSGYKWMMAGYGSGFLLLQEQAKARLHHVHSTNTPSASFLREKDPFSLYFEPGHQDTLVFGTLKQAILLLQKTGIQTITDINHRLSIAAKIAFTERGLLTEAVVKRKQHATIFNLDLSETCYQQLQEQQIICVRRGSGVRVGFHFFNTEADLATLLQVIDTAINY</sequence>
<dbReference type="InterPro" id="IPR015421">
    <property type="entry name" value="PyrdxlP-dep_Trfase_major"/>
</dbReference>
<dbReference type="GO" id="GO:0008483">
    <property type="term" value="F:transaminase activity"/>
    <property type="evidence" value="ECO:0007669"/>
    <property type="project" value="UniProtKB-KW"/>
</dbReference>
<dbReference type="Gene3D" id="3.40.640.10">
    <property type="entry name" value="Type I PLP-dependent aspartate aminotransferase-like (Major domain)"/>
    <property type="match status" value="1"/>
</dbReference>
<organism evidence="3 4">
    <name type="scientific">Olivibacter ginsenosidimutans</name>
    <dbReference type="NCBI Taxonomy" id="1176537"/>
    <lineage>
        <taxon>Bacteria</taxon>
        <taxon>Pseudomonadati</taxon>
        <taxon>Bacteroidota</taxon>
        <taxon>Sphingobacteriia</taxon>
        <taxon>Sphingobacteriales</taxon>
        <taxon>Sphingobacteriaceae</taxon>
        <taxon>Olivibacter</taxon>
    </lineage>
</organism>
<protein>
    <submittedName>
        <fullName evidence="3">Aminotransferase class V-fold PLP-dependent enzyme</fullName>
    </submittedName>
</protein>
<evidence type="ECO:0000313" key="4">
    <source>
        <dbReference type="Proteomes" id="UP001501411"/>
    </source>
</evidence>
<dbReference type="InterPro" id="IPR015424">
    <property type="entry name" value="PyrdxlP-dep_Trfase"/>
</dbReference>
<dbReference type="SUPFAM" id="SSF53383">
    <property type="entry name" value="PLP-dependent transferases"/>
    <property type="match status" value="1"/>
</dbReference>
<dbReference type="PANTHER" id="PTHR43092:SF2">
    <property type="entry name" value="HERCYNYLCYSTEINE SULFOXIDE LYASE"/>
    <property type="match status" value="1"/>
</dbReference>
<dbReference type="InterPro" id="IPR000192">
    <property type="entry name" value="Aminotrans_V_dom"/>
</dbReference>
<dbReference type="RefSeq" id="WP_345233868.1">
    <property type="nucleotide sequence ID" value="NZ_BAABIQ010000043.1"/>
</dbReference>
<dbReference type="PANTHER" id="PTHR43092">
    <property type="entry name" value="L-CYSTEINE DESULFHYDRASE"/>
    <property type="match status" value="1"/>
</dbReference>
<keyword evidence="1" id="KW-0663">Pyridoxal phosphate</keyword>
<dbReference type="Proteomes" id="UP001501411">
    <property type="component" value="Unassembled WGS sequence"/>
</dbReference>
<gene>
    <name evidence="3" type="ORF">GCM10023231_35430</name>
</gene>
<name>A0ABP9C5U8_9SPHI</name>
<accession>A0ABP9C5U8</accession>
<keyword evidence="3" id="KW-0032">Aminotransferase</keyword>
<evidence type="ECO:0000313" key="3">
    <source>
        <dbReference type="EMBL" id="GAA4803347.1"/>
    </source>
</evidence>
<keyword evidence="4" id="KW-1185">Reference proteome</keyword>
<reference evidence="4" key="1">
    <citation type="journal article" date="2019" name="Int. J. Syst. Evol. Microbiol.">
        <title>The Global Catalogue of Microorganisms (GCM) 10K type strain sequencing project: providing services to taxonomists for standard genome sequencing and annotation.</title>
        <authorList>
            <consortium name="The Broad Institute Genomics Platform"/>
            <consortium name="The Broad Institute Genome Sequencing Center for Infectious Disease"/>
            <person name="Wu L."/>
            <person name="Ma J."/>
        </authorList>
    </citation>
    <scope>NUCLEOTIDE SEQUENCE [LARGE SCALE GENOMIC DNA]</scope>
    <source>
        <strain evidence="4">JCM 18200</strain>
    </source>
</reference>
<keyword evidence="3" id="KW-0808">Transferase</keyword>
<dbReference type="EMBL" id="BAABIQ010000043">
    <property type="protein sequence ID" value="GAA4803347.1"/>
    <property type="molecule type" value="Genomic_DNA"/>
</dbReference>
<feature type="domain" description="Aminotransferase class V" evidence="2">
    <location>
        <begin position="44"/>
        <end position="342"/>
    </location>
</feature>
<dbReference type="Gene3D" id="3.90.1150.10">
    <property type="entry name" value="Aspartate Aminotransferase, domain 1"/>
    <property type="match status" value="1"/>
</dbReference>
<evidence type="ECO:0000256" key="1">
    <source>
        <dbReference type="ARBA" id="ARBA00022898"/>
    </source>
</evidence>
<evidence type="ECO:0000259" key="2">
    <source>
        <dbReference type="Pfam" id="PF00266"/>
    </source>
</evidence>
<dbReference type="InterPro" id="IPR015422">
    <property type="entry name" value="PyrdxlP-dep_Trfase_small"/>
</dbReference>
<dbReference type="Pfam" id="PF00266">
    <property type="entry name" value="Aminotran_5"/>
    <property type="match status" value="1"/>
</dbReference>
<proteinExistence type="predicted"/>